<dbReference type="InterPro" id="IPR010386">
    <property type="entry name" value="tRNA-Hydrxlase_MiaE"/>
</dbReference>
<dbReference type="CDD" id="cd07910">
    <property type="entry name" value="MiaE"/>
    <property type="match status" value="1"/>
</dbReference>
<sequence>MTCAMLPEIDQFLACSTPAAWVEAALERQDVMLLDHKACEMKAAATAMQLIGKYSGRLDLVNKMSRLAREELRHFEQVLAILKKRGIPVVNVSASRYASALRDLVRKQEPQRLTDTLVVGAFIEARSCERFAALVPHLDAELAKFYGGLLKSESRHFQDYLKLAYQYGDEADVERTIEVVRAKEAELISSPDNEFRFHSGHPVDLVA</sequence>
<dbReference type="Pfam" id="PF06175">
    <property type="entry name" value="MiaE"/>
    <property type="match status" value="1"/>
</dbReference>
<dbReference type="PIRSF" id="PIRSF020736">
    <property type="entry name" value="MiaE"/>
    <property type="match status" value="1"/>
</dbReference>
<dbReference type="BioCyc" id="PAER208963:G1G74-3470-MONOMER"/>
<dbReference type="AlphaFoldDB" id="A0A0H2Z9G6"/>
<dbReference type="SUPFAM" id="SSF47240">
    <property type="entry name" value="Ferritin-like"/>
    <property type="match status" value="1"/>
</dbReference>
<dbReference type="EMBL" id="CP000438">
    <property type="protein sequence ID" value="ABJ10974.1"/>
    <property type="molecule type" value="Genomic_DNA"/>
</dbReference>
<dbReference type="Proteomes" id="UP000000653">
    <property type="component" value="Chromosome"/>
</dbReference>
<reference evidence="1 2" key="1">
    <citation type="journal article" date="2006" name="Genome Biol.">
        <title>Genomic analysis reveals that Pseudomonas aeruginosa virulence is combinatorial.</title>
        <authorList>
            <person name="Lee D.G."/>
            <person name="Urbach J.M."/>
            <person name="Wu G."/>
            <person name="Liberati N.T."/>
            <person name="Feinbaum R.L."/>
            <person name="Miyata S."/>
            <person name="Diggins L.T."/>
            <person name="He J."/>
            <person name="Saucier M."/>
            <person name="Deziel E."/>
            <person name="Friedman L."/>
            <person name="Li L."/>
            <person name="Grills G."/>
            <person name="Montgomery K."/>
            <person name="Kucherlapati R."/>
            <person name="Rahme L.G."/>
            <person name="Ausubel F.M."/>
        </authorList>
    </citation>
    <scope>NUCLEOTIDE SEQUENCE [LARGE SCALE GENOMIC DNA]</scope>
    <source>
        <strain evidence="1 2">UCBPP-PA14</strain>
    </source>
</reference>
<protein>
    <submittedName>
        <fullName evidence="1">Putative tRNA-(Ms(2)io(6)a)-hydroxylase</fullName>
    </submittedName>
</protein>
<dbReference type="GO" id="GO:0006400">
    <property type="term" value="P:tRNA modification"/>
    <property type="evidence" value="ECO:0007669"/>
    <property type="project" value="InterPro"/>
</dbReference>
<dbReference type="HOGENOM" id="CLU_056571_0_0_6"/>
<dbReference type="KEGG" id="pau:PA14_41430"/>
<dbReference type="RefSeq" id="WP_003139946.1">
    <property type="nucleotide sequence ID" value="NC_008463.1"/>
</dbReference>
<gene>
    <name evidence="1" type="primary">miaE</name>
    <name evidence="1" type="ordered locus">PA14_41430</name>
</gene>
<organism evidence="1 2">
    <name type="scientific">Pseudomonas aeruginosa (strain UCBPP-PA14)</name>
    <dbReference type="NCBI Taxonomy" id="208963"/>
    <lineage>
        <taxon>Bacteria</taxon>
        <taxon>Pseudomonadati</taxon>
        <taxon>Pseudomonadota</taxon>
        <taxon>Gammaproteobacteria</taxon>
        <taxon>Pseudomonadales</taxon>
        <taxon>Pseudomonadaceae</taxon>
        <taxon>Pseudomonas</taxon>
    </lineage>
</organism>
<name>A0A0H2Z9G6_PSEAB</name>
<dbReference type="GO" id="GO:0045301">
    <property type="term" value="F:tRNA 2-(methylsulfanyl)-N(6)-isopentenyladenosine(37) hydroxylase activity"/>
    <property type="evidence" value="ECO:0007669"/>
    <property type="project" value="InterPro"/>
</dbReference>
<proteinExistence type="predicted"/>
<dbReference type="PANTHER" id="PTHR42637">
    <property type="entry name" value="TRNA-(MS[2]IO[6]A)-HYDROXYLASE"/>
    <property type="match status" value="1"/>
</dbReference>
<evidence type="ECO:0000313" key="1">
    <source>
        <dbReference type="EMBL" id="ABJ10974.1"/>
    </source>
</evidence>
<dbReference type="Gene3D" id="1.20.1260.10">
    <property type="match status" value="1"/>
</dbReference>
<dbReference type="PANTHER" id="PTHR42637:SF1">
    <property type="entry name" value="TRNA 2-(METHYLSULFANYL)-N(6)-ISOPENTENYLADENOSINE(37) HYDROXYLASE"/>
    <property type="match status" value="1"/>
</dbReference>
<dbReference type="InterPro" id="IPR012347">
    <property type="entry name" value="Ferritin-like"/>
</dbReference>
<dbReference type="InterPro" id="IPR009078">
    <property type="entry name" value="Ferritin-like_SF"/>
</dbReference>
<evidence type="ECO:0000313" key="2">
    <source>
        <dbReference type="Proteomes" id="UP000000653"/>
    </source>
</evidence>
<accession>A0A0H2Z9G6</accession>